<dbReference type="Gene3D" id="3.40.960.10">
    <property type="entry name" value="VSR Endonuclease"/>
    <property type="match status" value="1"/>
</dbReference>
<evidence type="ECO:0000259" key="1">
    <source>
        <dbReference type="Pfam" id="PF04480"/>
    </source>
</evidence>
<gene>
    <name evidence="2" type="ORF">RS84_03640</name>
</gene>
<comment type="caution">
    <text evidence="2">The sequence shown here is derived from an EMBL/GenBank/DDBJ whole genome shotgun (WGS) entry which is preliminary data.</text>
</comment>
<dbReference type="AlphaFoldDB" id="A0A0M2HJR9"/>
<evidence type="ECO:0000313" key="2">
    <source>
        <dbReference type="EMBL" id="KJL46995.1"/>
    </source>
</evidence>
<sequence length="233" mass="26010">MFGTTTLHAEVRAAAQHGGALTCSVALRKHGIWVMDDDLRPHVWVGRRGRRFAHRGCRCTSHYFRGEVPLGVVDVETVLIHLHHCEGDESFFVSLESAMNMRKVSRAGLQRIRRALPASARWLVDLARTDAQSGLESLLRLRLHIIGIVLATQVHIPDVGRVDFVVGDRLIIEVDGKENHAGGDRRHADMVRDAAASRLGYETLRFTYAQIVHDWPAVQAAILGAMLRLRDHG</sequence>
<dbReference type="SUPFAM" id="SSF52980">
    <property type="entry name" value="Restriction endonuclease-like"/>
    <property type="match status" value="1"/>
</dbReference>
<protein>
    <recommendedName>
        <fullName evidence="1">DUF559 domain-containing protein</fullName>
    </recommendedName>
</protein>
<evidence type="ECO:0000313" key="3">
    <source>
        <dbReference type="Proteomes" id="UP000033900"/>
    </source>
</evidence>
<dbReference type="Proteomes" id="UP000033900">
    <property type="component" value="Unassembled WGS sequence"/>
</dbReference>
<feature type="domain" description="DUF559" evidence="1">
    <location>
        <begin position="161"/>
        <end position="224"/>
    </location>
</feature>
<proteinExistence type="predicted"/>
<reference evidence="2 3" key="1">
    <citation type="submission" date="2015-02" db="EMBL/GenBank/DDBJ databases">
        <title>Draft genome sequences of ten Microbacterium spp. with emphasis on heavy metal contaminated environments.</title>
        <authorList>
            <person name="Corretto E."/>
        </authorList>
    </citation>
    <scope>NUCLEOTIDE SEQUENCE [LARGE SCALE GENOMIC DNA]</scope>
    <source>
        <strain evidence="2 3">SA35</strain>
    </source>
</reference>
<dbReference type="InterPro" id="IPR007569">
    <property type="entry name" value="DUF559"/>
</dbReference>
<dbReference type="Pfam" id="PF04480">
    <property type="entry name" value="DUF559"/>
    <property type="match status" value="1"/>
</dbReference>
<accession>A0A0M2HJR9</accession>
<dbReference type="PATRIC" id="fig|273678.4.peg.3633"/>
<name>A0A0M2HJR9_9MICO</name>
<dbReference type="EMBL" id="JYJB01000010">
    <property type="protein sequence ID" value="KJL46995.1"/>
    <property type="molecule type" value="Genomic_DNA"/>
</dbReference>
<keyword evidence="3" id="KW-1185">Reference proteome</keyword>
<dbReference type="InterPro" id="IPR011335">
    <property type="entry name" value="Restrct_endonuc-II-like"/>
</dbReference>
<organism evidence="2 3">
    <name type="scientific">Microbacterium hydrocarbonoxydans</name>
    <dbReference type="NCBI Taxonomy" id="273678"/>
    <lineage>
        <taxon>Bacteria</taxon>
        <taxon>Bacillati</taxon>
        <taxon>Actinomycetota</taxon>
        <taxon>Actinomycetes</taxon>
        <taxon>Micrococcales</taxon>
        <taxon>Microbacteriaceae</taxon>
        <taxon>Microbacterium</taxon>
    </lineage>
</organism>
<dbReference type="STRING" id="273678.RS84_03640"/>